<protein>
    <recommendedName>
        <fullName evidence="2">Lipoprotein</fullName>
    </recommendedName>
</protein>
<sequence>MTGRRRVVGPALALTCAVALVGCSGEEESGTEADPAAPVEVTVGEAFRWNDFAIDDGWKVEGVERGIGIEEKVITPEVSGTLTNDSAEKRAAIFQMVFTQEGDPVATVNCSAATMVEDQSMPFLCPGINTTMPDDYDAITVMTFDRGTGDSSNDDSGT</sequence>
<evidence type="ECO:0000313" key="1">
    <source>
        <dbReference type="EMBL" id="CAA9376720.1"/>
    </source>
</evidence>
<reference evidence="1" key="1">
    <citation type="submission" date="2020-02" db="EMBL/GenBank/DDBJ databases">
        <authorList>
            <person name="Meier V. D."/>
        </authorList>
    </citation>
    <scope>NUCLEOTIDE SEQUENCE</scope>
    <source>
        <strain evidence="1">AVDCRST_MAG32</strain>
    </source>
</reference>
<proteinExistence type="predicted"/>
<evidence type="ECO:0008006" key="2">
    <source>
        <dbReference type="Google" id="ProtNLM"/>
    </source>
</evidence>
<dbReference type="EMBL" id="CADCUM010000061">
    <property type="protein sequence ID" value="CAA9376720.1"/>
    <property type="molecule type" value="Genomic_DNA"/>
</dbReference>
<accession>A0A6J4N548</accession>
<gene>
    <name evidence="1" type="ORF">AVDCRST_MAG32-1264</name>
</gene>
<name>A0A6J4N548_9ACTN</name>
<organism evidence="1">
    <name type="scientific">uncultured Nocardioides sp</name>
    <dbReference type="NCBI Taxonomy" id="198441"/>
    <lineage>
        <taxon>Bacteria</taxon>
        <taxon>Bacillati</taxon>
        <taxon>Actinomycetota</taxon>
        <taxon>Actinomycetes</taxon>
        <taxon>Propionibacteriales</taxon>
        <taxon>Nocardioidaceae</taxon>
        <taxon>Nocardioides</taxon>
        <taxon>environmental samples</taxon>
    </lineage>
</organism>
<dbReference type="PROSITE" id="PS51257">
    <property type="entry name" value="PROKAR_LIPOPROTEIN"/>
    <property type="match status" value="1"/>
</dbReference>
<dbReference type="AlphaFoldDB" id="A0A6J4N548"/>